<organism evidence="4 5">
    <name type="scientific">Trichomonas vaginalis (strain ATCC PRA-98 / G3)</name>
    <dbReference type="NCBI Taxonomy" id="412133"/>
    <lineage>
        <taxon>Eukaryota</taxon>
        <taxon>Metamonada</taxon>
        <taxon>Parabasalia</taxon>
        <taxon>Trichomonadida</taxon>
        <taxon>Trichomonadidae</taxon>
        <taxon>Trichomonas</taxon>
    </lineage>
</organism>
<proteinExistence type="predicted"/>
<dbReference type="PROSITE" id="PS50237">
    <property type="entry name" value="HECT"/>
    <property type="match status" value="1"/>
</dbReference>
<evidence type="ECO:0000256" key="1">
    <source>
        <dbReference type="ARBA" id="ARBA00022786"/>
    </source>
</evidence>
<evidence type="ECO:0000256" key="2">
    <source>
        <dbReference type="PROSITE-ProRule" id="PRU00104"/>
    </source>
</evidence>
<dbReference type="InterPro" id="IPR042469">
    <property type="entry name" value="HECTD3"/>
</dbReference>
<dbReference type="OrthoDB" id="239701at2759"/>
<dbReference type="eggNOG" id="KOG1426">
    <property type="taxonomic scope" value="Eukaryota"/>
</dbReference>
<keyword evidence="5" id="KW-1185">Reference proteome</keyword>
<evidence type="ECO:0000313" key="5">
    <source>
        <dbReference type="Proteomes" id="UP000001542"/>
    </source>
</evidence>
<feature type="active site" description="Glycyl thioester intermediate" evidence="2">
    <location>
        <position position="2821"/>
    </location>
</feature>
<dbReference type="Proteomes" id="UP000001542">
    <property type="component" value="Unassembled WGS sequence"/>
</dbReference>
<dbReference type="RefSeq" id="XP_001307101.1">
    <property type="nucleotide sequence ID" value="XM_001307100.1"/>
</dbReference>
<dbReference type="PANTHER" id="PTHR46654">
    <property type="entry name" value="E3 UBIQUITIN-PROTEIN LIGASE HECTD3"/>
    <property type="match status" value="1"/>
</dbReference>
<dbReference type="Gene3D" id="3.90.1750.10">
    <property type="entry name" value="Hect, E3 ligase catalytic domains"/>
    <property type="match status" value="1"/>
</dbReference>
<sequence>MGISESTPDNTQEVDYMRPEYFFSVHNIENIRNDFKKVVQLAKLGQTLPDPVLLSTVIEKILAGQRSNIEDLSQKNVEKLFFEPLIADSDSHIERAKTYNKYFDHMTNLISKAIDEEETQLNTRLTELAKNFISLNKTRSTSTRILESILSTSFEVIFDNLDILTPQDIINFLDQALGMLKVDSEKSLNGISSPVIQSLLRFALKIGTYPCFQTIEIQCRIVTFLFKLGFAQSNISGCISALTYLLTLPPSGEFAIDIPDVRIELFGISKNEEFSSGEGFHFQPIEERKFTQKTFKCIIENLSYNLMRDLNTHIEGLLNGSITHSGEFFSFVADSNDEVISLSLSLVERAYSTENYTKNLRNELITLGLKIISLNIFKYCLNFSRPERMVEESDISLFNKIIEIIEKCTFSEFAHESSGIIEASISIIAFSFRFLYFPNFNRFTNYIQKILADEVLCEQFMKNVFVFLDRSPLVYMFCPKFIEFLPKYATKVAILNTYISALNLLTSELQYIENGNAKQNGELIAPLVSASMELAANLIKENNLEDGIYLLKHIIFRIVTIDTFPLIAAGFLSHVHDVVDILVQRCKMNPNSVKADCDFQRIVPQEFSVKKISQIIETPHNYPDEDFREWLLDFKGASSINFRFDSKCHTEAGNDVLKIYDSLKDGNVLHTLSGSSSQWPQSLDVPFSQVRVTFQSDQSVNFWGVKCEASALIPKLEHPPQFDASLFFLNFIFYTTGRLLLIKLQSLELESQETEYRNVIESRFIQKSKVTKISEEEKILLDKIINEENNLKFVDHMNSVVKSLHRAKQSPENSLAEKYIISSLLYQLNLLGECSAIQSKLEKDEKVDNISNELKHVWRIFNKIKLDMFQSAQKTAKLEGEPKTMRENYPEFLKQIVMKCKILLNSQSINKNDQNNQILEDLRNFITSDVEMERINHIIDRRSKRLLIRRETIDFLKDIICDSGLFGTSKISVILPLHQALSIVANISDVKGVSEDEINDLSKSFTTLFQKIVDRIVETSGSYLSLILLQILAVPTQNLISHANLEKMTIELAKFTRSVLKKQIEGIIAYRNSWRLIAVWSIKNPTEEIVKTLFQFATDPKSESCQHKALYILSLLTQMKAIPLADPSNVIKIMKDATPRVIVATFVWLEQIVVNLGEEINSFSATFEGKTMNFDGFIEFIFECIGSTMCGMSCQVIKESSSFQSHHVVVQEMIAFIRLCSRKNSTIREKIIRQLHSKFESFSHVVDFSNLDLYSIKILTSLFSILGFEVTMYSPHGYGVYTSGKGAEQQIVKINTYDSITSKMRVIPVNETDELVNETDADYVIPSARIPVNPLDFDLTNDEMKVISNFHNYAQEYLKKNKTQNYVTEFCIANFYCFLPVILQSPRNLTLFMNMFPVDSLYKMASTSTNASKIESIGRLMHKICRASSRSYALNKAGIEEVTSNLLPYSLVFDHPSCLSFVPLRFGSVNDNLLKSILKDECIFVGETPMPNTVLFYFEITIKTISNQNFQLGLMESSSTILEHSLYTFDFKACLPRAKFLGEHTPTESIKIKAGDVIGCGYTRDSVLFFHNGSPMKSAIPVTSISDFVPVLITNKCPMSLTYNFGEQPFVADVISSPLFDIKSDCLRRIDVPIPTQINYQLPQGNSLEDFDKFVENGAAIWDVPIQYSNDKPGSFHTSTNNHEISSDLYTEFTLREPQQHAANFMLGQPVMIARRSLNQQQSLSKSFKFTPPEVDMRMNKFGTITEIVHDKNDIDQLTVQILDPGLGESSSVVVDSRFVDPINCKLLYISQQHSHQRLLSPKGNPRQRFIILKEMRSLQFKLMRNLSLYMSRYTAMIIFNHVRISGNVKSLENDLVINIFKLFVLEIAKFTPNINVHKEWDSKETTNVNICEEESVRSVVSHDDPVYTCPGDLKKFNRLIRAFLMSKEVRESQFLEILIQSLLVNLNSSTLCVASDIFEVIKPCKIIESWHPMPLTSIHTKIHVPKNSVGFIPVVHPLQSIGENSIKIGNCSYLDCHSDTQLFTNDTEINYDGRESKDLYGLKIGFFVVPRRIPDRYNGTPLGAIHCLMYVLSHVFSYSSIPEKFVMFIKQKVFTQVTNAIGVGNFFVDVFSGAVLAPILTSLDWQIRDLTPQIKAAFDGFSSRYEYTIKEWAPLSYHAQQSLVMRVFTKLLVLDTMAADITDVNDKEKIANLYDAYIQAATPAKDATVFEQMTHAFAILCALGFSLQIPIKFPAYIIAQCWSESFELNSSLKISEKIHYCEFQSMKEAEIRLAEESHLPPDCVIAIEPTVGDVIFVSPGESILSTPSFTTRVVSKSGHEEYDGHDEFYFILSITCTPLTHEAKRKVFVDHYQKFLRDANMMSKNWHSRYDETLRKILKSDPSLFTKVPLKIPALVLASNPSIATISQQLLRCRVFLFYSLDQCIGDIVKVVEFGSEGSLLNNIFNSCRAAVATQFKMKTLENVVLNGRNDDMPLPFYRFNRFKAALHRARPTNPNGESILSQFIHQTTIEKIPALKRASVPWRVDLVGEGATDLGGPGRDLFTEACMEIMDPSMQLFIQTPNKRRKIATAQDYLIPNPSPLTPQSRDFFFYAGVLMTICYTSRLPEPFKFARFVWNSLTQRPVTLDDIYEIDSNFKQFILSIENSSSMSPQDFHSTYMLNFTAENSLGSIVELIPGGSLVPVTFDRRLEFLAKIKKFRVKEFNESLEQLRRGFNFFFPAPAASILAPWELELIICGDNECPIEDMKRNCSFPANDPSSTMLWDALEGFTPEERMLFIKFGTGRMGLPPPGSKWMTPLQIQFKMSEAQDAQKPLPTAMTCNSTMIIPRYSSVEMMAKKIRTAITFGADIQQDHAANFDDVVQFT</sequence>
<reference evidence="4" key="1">
    <citation type="submission" date="2006-10" db="EMBL/GenBank/DDBJ databases">
        <authorList>
            <person name="Amadeo P."/>
            <person name="Zhao Q."/>
            <person name="Wortman J."/>
            <person name="Fraser-Liggett C."/>
            <person name="Carlton J."/>
        </authorList>
    </citation>
    <scope>NUCLEOTIDE SEQUENCE</scope>
    <source>
        <strain evidence="4">G3</strain>
    </source>
</reference>
<dbReference type="Gene3D" id="2.60.120.290">
    <property type="entry name" value="Spermadhesin, CUB domain"/>
    <property type="match status" value="1"/>
</dbReference>
<dbReference type="InterPro" id="IPR043136">
    <property type="entry name" value="B30.2/SPRY_sf"/>
</dbReference>
<dbReference type="SUPFAM" id="SSF56204">
    <property type="entry name" value="Hect, E3 ligase catalytic domain"/>
    <property type="match status" value="1"/>
</dbReference>
<dbReference type="SMART" id="SM00119">
    <property type="entry name" value="HECTc"/>
    <property type="match status" value="1"/>
</dbReference>
<keyword evidence="1 2" id="KW-0833">Ubl conjugation pathway</keyword>
<accession>A2FLN6</accession>
<gene>
    <name evidence="4" type="ORF">TVAG_315770</name>
</gene>
<dbReference type="GO" id="GO:0005737">
    <property type="term" value="C:cytoplasm"/>
    <property type="evidence" value="ECO:0000318"/>
    <property type="project" value="GO_Central"/>
</dbReference>
<dbReference type="Gene3D" id="3.30.2160.10">
    <property type="entry name" value="Hect, E3 ligase catalytic domain"/>
    <property type="match status" value="1"/>
</dbReference>
<name>A2FLN6_TRIV3</name>
<protein>
    <recommendedName>
        <fullName evidence="3">HECT domain-containing protein</fullName>
    </recommendedName>
</protein>
<dbReference type="InParanoid" id="A2FLN6"/>
<dbReference type="PANTHER" id="PTHR46654:SF1">
    <property type="entry name" value="E3 UBIQUITIN-PROTEIN LIGASE HECTD3"/>
    <property type="match status" value="1"/>
</dbReference>
<dbReference type="GO" id="GO:0004842">
    <property type="term" value="F:ubiquitin-protein transferase activity"/>
    <property type="evidence" value="ECO:0007669"/>
    <property type="project" value="InterPro"/>
</dbReference>
<dbReference type="EMBL" id="DS113872">
    <property type="protein sequence ID" value="EAX94171.1"/>
    <property type="molecule type" value="Genomic_DNA"/>
</dbReference>
<dbReference type="STRING" id="5722.A2FLN6"/>
<dbReference type="VEuPathDB" id="TrichDB:TVAGG3_0040590"/>
<feature type="domain" description="HECT" evidence="3">
    <location>
        <begin position="2513"/>
        <end position="2861"/>
    </location>
</feature>
<dbReference type="Gene3D" id="2.60.120.920">
    <property type="match status" value="1"/>
</dbReference>
<dbReference type="InterPro" id="IPR035914">
    <property type="entry name" value="Sperma_CUB_dom_sf"/>
</dbReference>
<dbReference type="Gene3D" id="3.30.2410.10">
    <property type="entry name" value="Hect, E3 ligase catalytic domain"/>
    <property type="match status" value="1"/>
</dbReference>
<dbReference type="KEGG" id="tva:4751896"/>
<dbReference type="InterPro" id="IPR000569">
    <property type="entry name" value="HECT_dom"/>
</dbReference>
<dbReference type="SUPFAM" id="SSF49854">
    <property type="entry name" value="Spermadhesin, CUB domain"/>
    <property type="match status" value="1"/>
</dbReference>
<dbReference type="InterPro" id="IPR035983">
    <property type="entry name" value="Hect_E3_ubiquitin_ligase"/>
</dbReference>
<evidence type="ECO:0000313" key="4">
    <source>
        <dbReference type="EMBL" id="EAX94171.1"/>
    </source>
</evidence>
<evidence type="ECO:0000259" key="3">
    <source>
        <dbReference type="PROSITE" id="PS50237"/>
    </source>
</evidence>
<reference evidence="4" key="2">
    <citation type="journal article" date="2007" name="Science">
        <title>Draft genome sequence of the sexually transmitted pathogen Trichomonas vaginalis.</title>
        <authorList>
            <person name="Carlton J.M."/>
            <person name="Hirt R.P."/>
            <person name="Silva J.C."/>
            <person name="Delcher A.L."/>
            <person name="Schatz M."/>
            <person name="Zhao Q."/>
            <person name="Wortman J.R."/>
            <person name="Bidwell S.L."/>
            <person name="Alsmark U.C.M."/>
            <person name="Besteiro S."/>
            <person name="Sicheritz-Ponten T."/>
            <person name="Noel C.J."/>
            <person name="Dacks J.B."/>
            <person name="Foster P.G."/>
            <person name="Simillion C."/>
            <person name="Van de Peer Y."/>
            <person name="Miranda-Saavedra D."/>
            <person name="Barton G.J."/>
            <person name="Westrop G.D."/>
            <person name="Mueller S."/>
            <person name="Dessi D."/>
            <person name="Fiori P.L."/>
            <person name="Ren Q."/>
            <person name="Paulsen I."/>
            <person name="Zhang H."/>
            <person name="Bastida-Corcuera F.D."/>
            <person name="Simoes-Barbosa A."/>
            <person name="Brown M.T."/>
            <person name="Hayes R.D."/>
            <person name="Mukherjee M."/>
            <person name="Okumura C.Y."/>
            <person name="Schneider R."/>
            <person name="Smith A.J."/>
            <person name="Vanacova S."/>
            <person name="Villalvazo M."/>
            <person name="Haas B.J."/>
            <person name="Pertea M."/>
            <person name="Feldblyum T.V."/>
            <person name="Utterback T.R."/>
            <person name="Shu C.L."/>
            <person name="Osoegawa K."/>
            <person name="de Jong P.J."/>
            <person name="Hrdy I."/>
            <person name="Horvathova L."/>
            <person name="Zubacova Z."/>
            <person name="Dolezal P."/>
            <person name="Malik S.B."/>
            <person name="Logsdon J.M. Jr."/>
            <person name="Henze K."/>
            <person name="Gupta A."/>
            <person name="Wang C.C."/>
            <person name="Dunne R.L."/>
            <person name="Upcroft J.A."/>
            <person name="Upcroft P."/>
            <person name="White O."/>
            <person name="Salzberg S.L."/>
            <person name="Tang P."/>
            <person name="Chiu C.-H."/>
            <person name="Lee Y.-S."/>
            <person name="Embley T.M."/>
            <person name="Coombs G.H."/>
            <person name="Mottram J.C."/>
            <person name="Tachezy J."/>
            <person name="Fraser-Liggett C.M."/>
            <person name="Johnson P.J."/>
        </authorList>
    </citation>
    <scope>NUCLEOTIDE SEQUENCE [LARGE SCALE GENOMIC DNA]</scope>
    <source>
        <strain evidence="4">G3</strain>
    </source>
</reference>
<dbReference type="VEuPathDB" id="TrichDB:TVAG_315770"/>
<dbReference type="Pfam" id="PF00632">
    <property type="entry name" value="HECT"/>
    <property type="match status" value="1"/>
</dbReference>